<dbReference type="Pfam" id="PF01826">
    <property type="entry name" value="TIL"/>
    <property type="match status" value="3"/>
</dbReference>
<gene>
    <name evidence="4" type="ORF">OSB1V03_LOCUS7155</name>
</gene>
<protein>
    <recommendedName>
        <fullName evidence="3">TIL domain-containing protein</fullName>
    </recommendedName>
</protein>
<feature type="domain" description="TIL" evidence="3">
    <location>
        <begin position="101"/>
        <end position="144"/>
    </location>
</feature>
<evidence type="ECO:0000313" key="5">
    <source>
        <dbReference type="Proteomes" id="UP000759131"/>
    </source>
</evidence>
<dbReference type="EMBL" id="CAJPIZ010004096">
    <property type="protein sequence ID" value="CAG2107153.1"/>
    <property type="molecule type" value="Genomic_DNA"/>
</dbReference>
<keyword evidence="5" id="KW-1185">Reference proteome</keyword>
<dbReference type="InterPro" id="IPR036084">
    <property type="entry name" value="Ser_inhib-like_sf"/>
</dbReference>
<dbReference type="OrthoDB" id="6477011at2759"/>
<dbReference type="GO" id="GO:0030414">
    <property type="term" value="F:peptidase inhibitor activity"/>
    <property type="evidence" value="ECO:0007669"/>
    <property type="project" value="UniProtKB-KW"/>
</dbReference>
<evidence type="ECO:0000259" key="3">
    <source>
        <dbReference type="Pfam" id="PF01826"/>
    </source>
</evidence>
<name>A0A7R9KPL6_9ACAR</name>
<accession>A0A7R9KPL6</accession>
<dbReference type="EMBL" id="OC858671">
    <property type="protein sequence ID" value="CAD7626723.1"/>
    <property type="molecule type" value="Genomic_DNA"/>
</dbReference>
<feature type="non-terminal residue" evidence="4">
    <location>
        <position position="1"/>
    </location>
</feature>
<dbReference type="PANTHER" id="PTHR23259">
    <property type="entry name" value="RIDDLE"/>
    <property type="match status" value="1"/>
</dbReference>
<keyword evidence="1" id="KW-0646">Protease inhibitor</keyword>
<sequence>CRTGLYTPCQSHCQPNCHDKSPKCTRICLPGCICPIGTIRAQNCGPNGQFSECSAHCQPNCNDNNPICTRNCVPGCICGPGLIRYSSTNGRCIKPSQWCVNGRYSSCSTACPTTCQNLRRPPEVCAAVCVAGCVCNRGYVRRTSNSNPRPKLPYPNVQPTTPYGLYNGVCGPCSPGCVCAPGLIRYSDAIDKCVAPEECGCWG</sequence>
<organism evidence="4">
    <name type="scientific">Medioppia subpectinata</name>
    <dbReference type="NCBI Taxonomy" id="1979941"/>
    <lineage>
        <taxon>Eukaryota</taxon>
        <taxon>Metazoa</taxon>
        <taxon>Ecdysozoa</taxon>
        <taxon>Arthropoda</taxon>
        <taxon>Chelicerata</taxon>
        <taxon>Arachnida</taxon>
        <taxon>Acari</taxon>
        <taxon>Acariformes</taxon>
        <taxon>Sarcoptiformes</taxon>
        <taxon>Oribatida</taxon>
        <taxon>Brachypylina</taxon>
        <taxon>Oppioidea</taxon>
        <taxon>Oppiidae</taxon>
        <taxon>Medioppia</taxon>
    </lineage>
</organism>
<dbReference type="Gene3D" id="2.10.25.10">
    <property type="entry name" value="Laminin"/>
    <property type="match status" value="4"/>
</dbReference>
<dbReference type="CDD" id="cd19941">
    <property type="entry name" value="TIL"/>
    <property type="match status" value="2"/>
</dbReference>
<evidence type="ECO:0000256" key="1">
    <source>
        <dbReference type="ARBA" id="ARBA00022690"/>
    </source>
</evidence>
<proteinExistence type="predicted"/>
<dbReference type="InterPro" id="IPR051368">
    <property type="entry name" value="SerProtInhib-TIL_Domain"/>
</dbReference>
<feature type="domain" description="TIL" evidence="3">
    <location>
        <begin position="44"/>
        <end position="97"/>
    </location>
</feature>
<dbReference type="PANTHER" id="PTHR23259:SF70">
    <property type="entry name" value="ACCESSORY GLAND PROTEIN ACP62F-RELATED"/>
    <property type="match status" value="1"/>
</dbReference>
<dbReference type="AlphaFoldDB" id="A0A7R9KPL6"/>
<feature type="domain" description="TIL" evidence="3">
    <location>
        <begin position="6"/>
        <end position="41"/>
    </location>
</feature>
<reference evidence="4" key="1">
    <citation type="submission" date="2020-11" db="EMBL/GenBank/DDBJ databases">
        <authorList>
            <person name="Tran Van P."/>
        </authorList>
    </citation>
    <scope>NUCLEOTIDE SEQUENCE</scope>
</reference>
<evidence type="ECO:0000256" key="2">
    <source>
        <dbReference type="ARBA" id="ARBA00023157"/>
    </source>
</evidence>
<keyword evidence="2" id="KW-1015">Disulfide bond</keyword>
<dbReference type="SUPFAM" id="SSF57567">
    <property type="entry name" value="Serine protease inhibitors"/>
    <property type="match status" value="3"/>
</dbReference>
<dbReference type="InterPro" id="IPR002919">
    <property type="entry name" value="TIL_dom"/>
</dbReference>
<evidence type="ECO:0000313" key="4">
    <source>
        <dbReference type="EMBL" id="CAD7626723.1"/>
    </source>
</evidence>
<dbReference type="Proteomes" id="UP000759131">
    <property type="component" value="Unassembled WGS sequence"/>
</dbReference>